<protein>
    <submittedName>
        <fullName evidence="2">Uncharacterized protein</fullName>
    </submittedName>
</protein>
<evidence type="ECO:0000313" key="2">
    <source>
        <dbReference type="EMBL" id="GBP73840.1"/>
    </source>
</evidence>
<evidence type="ECO:0000256" key="1">
    <source>
        <dbReference type="SAM" id="MobiDB-lite"/>
    </source>
</evidence>
<organism evidence="2 3">
    <name type="scientific">Eumeta variegata</name>
    <name type="common">Bagworm moth</name>
    <name type="synonym">Eumeta japonica</name>
    <dbReference type="NCBI Taxonomy" id="151549"/>
    <lineage>
        <taxon>Eukaryota</taxon>
        <taxon>Metazoa</taxon>
        <taxon>Ecdysozoa</taxon>
        <taxon>Arthropoda</taxon>
        <taxon>Hexapoda</taxon>
        <taxon>Insecta</taxon>
        <taxon>Pterygota</taxon>
        <taxon>Neoptera</taxon>
        <taxon>Endopterygota</taxon>
        <taxon>Lepidoptera</taxon>
        <taxon>Glossata</taxon>
        <taxon>Ditrysia</taxon>
        <taxon>Tineoidea</taxon>
        <taxon>Psychidae</taxon>
        <taxon>Oiketicinae</taxon>
        <taxon>Eumeta</taxon>
    </lineage>
</organism>
<reference evidence="2 3" key="1">
    <citation type="journal article" date="2019" name="Commun. Biol.">
        <title>The bagworm genome reveals a unique fibroin gene that provides high tensile strength.</title>
        <authorList>
            <person name="Kono N."/>
            <person name="Nakamura H."/>
            <person name="Ohtoshi R."/>
            <person name="Tomita M."/>
            <person name="Numata K."/>
            <person name="Arakawa K."/>
        </authorList>
    </citation>
    <scope>NUCLEOTIDE SEQUENCE [LARGE SCALE GENOMIC DNA]</scope>
</reference>
<gene>
    <name evidence="2" type="ORF">EVAR_86360_1</name>
</gene>
<sequence length="76" mass="7968">MKDVSHSDITNLDIHPQLKSKTGSPHAKGMGKEEKNPLRAVRAPGHTGVSGGHVKLTVRTVCFEGTPGGAGNAPDW</sequence>
<accession>A0A4C1YFM2</accession>
<comment type="caution">
    <text evidence="2">The sequence shown here is derived from an EMBL/GenBank/DDBJ whole genome shotgun (WGS) entry which is preliminary data.</text>
</comment>
<keyword evidence="3" id="KW-1185">Reference proteome</keyword>
<dbReference type="EMBL" id="BGZK01001188">
    <property type="protein sequence ID" value="GBP73840.1"/>
    <property type="molecule type" value="Genomic_DNA"/>
</dbReference>
<proteinExistence type="predicted"/>
<feature type="region of interest" description="Disordered" evidence="1">
    <location>
        <begin position="1"/>
        <end position="52"/>
    </location>
</feature>
<evidence type="ECO:0000313" key="3">
    <source>
        <dbReference type="Proteomes" id="UP000299102"/>
    </source>
</evidence>
<dbReference type="Proteomes" id="UP000299102">
    <property type="component" value="Unassembled WGS sequence"/>
</dbReference>
<dbReference type="AlphaFoldDB" id="A0A4C1YFM2"/>
<name>A0A4C1YFM2_EUMVA</name>